<keyword evidence="2" id="KW-1185">Reference proteome</keyword>
<dbReference type="AlphaFoldDB" id="A0A7Z3GQ40"/>
<dbReference type="KEGG" id="pmui:G4G71_11055"/>
<evidence type="ECO:0000313" key="2">
    <source>
        <dbReference type="Proteomes" id="UP000502549"/>
    </source>
</evidence>
<proteinExistence type="predicted"/>
<dbReference type="Proteomes" id="UP000502549">
    <property type="component" value="Chromosome"/>
</dbReference>
<protein>
    <submittedName>
        <fullName evidence="1">Uncharacterized protein</fullName>
    </submittedName>
</protein>
<dbReference type="RefSeq" id="WP_169937591.1">
    <property type="nucleotide sequence ID" value="NZ_CP048833.1"/>
</dbReference>
<sequence>MSITKLPVRSDKYDRLVVVAEDLGESIHKAIDEARAAGLNPVWVIGVLESAKYEALMGTMGFEPGEPA</sequence>
<dbReference type="EMBL" id="CP048833">
    <property type="protein sequence ID" value="QJP08386.1"/>
    <property type="molecule type" value="Genomic_DNA"/>
</dbReference>
<name>A0A7Z3GQ40_9PSED</name>
<evidence type="ECO:0000313" key="1">
    <source>
        <dbReference type="EMBL" id="QJP08386.1"/>
    </source>
</evidence>
<gene>
    <name evidence="1" type="ORF">G4G71_11055</name>
</gene>
<reference evidence="1 2" key="1">
    <citation type="submission" date="2020-02" db="EMBL/GenBank/DDBJ databases">
        <title>Complete genome sequence of Pseudomonas multiresinivorans ORNL1.</title>
        <authorList>
            <person name="Podar M."/>
        </authorList>
    </citation>
    <scope>NUCLEOTIDE SEQUENCE [LARGE SCALE GENOMIC DNA]</scope>
    <source>
        <strain evidence="2">populi</strain>
    </source>
</reference>
<accession>A0A7Z3GQ40</accession>
<organism evidence="1 2">
    <name type="scientific">Pseudomonas multiresinivorans</name>
    <dbReference type="NCBI Taxonomy" id="95301"/>
    <lineage>
        <taxon>Bacteria</taxon>
        <taxon>Pseudomonadati</taxon>
        <taxon>Pseudomonadota</taxon>
        <taxon>Gammaproteobacteria</taxon>
        <taxon>Pseudomonadales</taxon>
        <taxon>Pseudomonadaceae</taxon>
        <taxon>Pseudomonas</taxon>
    </lineage>
</organism>